<proteinExistence type="predicted"/>
<gene>
    <name evidence="1" type="ORF">FHX61_000631</name>
</gene>
<evidence type="ECO:0000313" key="2">
    <source>
        <dbReference type="Proteomes" id="UP000578036"/>
    </source>
</evidence>
<dbReference type="NCBIfam" id="NF033832">
    <property type="entry name" value="sce7726_fam"/>
    <property type="match status" value="1"/>
</dbReference>
<dbReference type="AlphaFoldDB" id="A0A7W4YNR5"/>
<comment type="caution">
    <text evidence="1">The sequence shown here is derived from an EMBL/GenBank/DDBJ whole genome shotgun (WGS) entry which is preliminary data.</text>
</comment>
<accession>A0A7W4YNR5</accession>
<dbReference type="Proteomes" id="UP000578036">
    <property type="component" value="Unassembled WGS sequence"/>
</dbReference>
<evidence type="ECO:0008006" key="3">
    <source>
        <dbReference type="Google" id="ProtNLM"/>
    </source>
</evidence>
<reference evidence="1 2" key="1">
    <citation type="submission" date="2020-08" db="EMBL/GenBank/DDBJ databases">
        <title>Genomic Encyclopedia of Type Strains, Phase IV (KMG-V): Genome sequencing to study the core and pangenomes of soil and plant-associated prokaryotes.</title>
        <authorList>
            <person name="Whitman W."/>
        </authorList>
    </citation>
    <scope>NUCLEOTIDE SEQUENCE [LARGE SCALE GENOMIC DNA]</scope>
    <source>
        <strain evidence="1 2">SLV-2362</strain>
    </source>
</reference>
<dbReference type="RefSeq" id="WP_183298548.1">
    <property type="nucleotide sequence ID" value="NZ_JACHWF010000001.1"/>
</dbReference>
<dbReference type="InterPro" id="IPR047729">
    <property type="entry name" value="Sce7726-like"/>
</dbReference>
<sequence>MKQLNETDLKVAVIDHLYARSMLNDAVLINEMVVANWSRRADLAVANGRLWAFELKSDLDTLARLKGQVETYQQRFDKVVVVTTERYLARSASMLPESVGLWSVEPTLDGRRKVRVVRPGRVEEVRERSALLGFLLKTELVALLRSVSKAASIEIHRRALESQASELPVATIRRFVLSSLKARYAETFAAFTRARRECTQPESLALLSKAKLMLGVEADSTEQQCAKATAPSQRVSLPATARALDSTILTAKYGESQIDIPSYILTRRRPTTGRPL</sequence>
<keyword evidence="2" id="KW-1185">Reference proteome</keyword>
<evidence type="ECO:0000313" key="1">
    <source>
        <dbReference type="EMBL" id="MBB3006015.1"/>
    </source>
</evidence>
<dbReference type="EMBL" id="JACHWF010000001">
    <property type="protein sequence ID" value="MBB3006015.1"/>
    <property type="molecule type" value="Genomic_DNA"/>
</dbReference>
<organism evidence="1 2">
    <name type="scientific">Cupriavidus alkaliphilus</name>
    <dbReference type="NCBI Taxonomy" id="942866"/>
    <lineage>
        <taxon>Bacteria</taxon>
        <taxon>Pseudomonadati</taxon>
        <taxon>Pseudomonadota</taxon>
        <taxon>Betaproteobacteria</taxon>
        <taxon>Burkholderiales</taxon>
        <taxon>Burkholderiaceae</taxon>
        <taxon>Cupriavidus</taxon>
    </lineage>
</organism>
<name>A0A7W4YNR5_9BURK</name>
<protein>
    <recommendedName>
        <fullName evidence="3">Sce7726 family protein</fullName>
    </recommendedName>
</protein>